<keyword evidence="4" id="KW-1185">Reference proteome</keyword>
<comment type="caution">
    <text evidence="3">The sequence shown here is derived from an EMBL/GenBank/DDBJ whole genome shotgun (WGS) entry which is preliminary data.</text>
</comment>
<proteinExistence type="predicted"/>
<dbReference type="Pfam" id="PF14780">
    <property type="entry name" value="NEPRO_N"/>
    <property type="match status" value="1"/>
</dbReference>
<feature type="compositionally biased region" description="Polar residues" evidence="1">
    <location>
        <begin position="245"/>
        <end position="267"/>
    </location>
</feature>
<accession>A0AAW0GRD7</accession>
<dbReference type="PANTHER" id="PTHR37792">
    <property type="entry name" value="RIBONUCLEASE MRP PROTEIN SUBUNIT RMP1"/>
    <property type="match status" value="1"/>
</dbReference>
<dbReference type="GO" id="GO:0000172">
    <property type="term" value="C:ribonuclease MRP complex"/>
    <property type="evidence" value="ECO:0007669"/>
    <property type="project" value="InterPro"/>
</dbReference>
<dbReference type="InterPro" id="IPR047205">
    <property type="entry name" value="RMP1"/>
</dbReference>
<organism evidence="3 4">
    <name type="scientific">Cerrena zonata</name>
    <dbReference type="NCBI Taxonomy" id="2478898"/>
    <lineage>
        <taxon>Eukaryota</taxon>
        <taxon>Fungi</taxon>
        <taxon>Dikarya</taxon>
        <taxon>Basidiomycota</taxon>
        <taxon>Agaricomycotina</taxon>
        <taxon>Agaricomycetes</taxon>
        <taxon>Polyporales</taxon>
        <taxon>Cerrenaceae</taxon>
        <taxon>Cerrena</taxon>
    </lineage>
</organism>
<dbReference type="EMBL" id="JASBNA010000003">
    <property type="protein sequence ID" value="KAK7693604.1"/>
    <property type="molecule type" value="Genomic_DNA"/>
</dbReference>
<dbReference type="AlphaFoldDB" id="A0AAW0GRD7"/>
<dbReference type="InterPro" id="IPR027951">
    <property type="entry name" value="Nepro_N"/>
</dbReference>
<dbReference type="GO" id="GO:0042134">
    <property type="term" value="F:rRNA primary transcript binding"/>
    <property type="evidence" value="ECO:0007669"/>
    <property type="project" value="InterPro"/>
</dbReference>
<protein>
    <recommendedName>
        <fullName evidence="2">Nucleolus and neural progenitor protein-like N-terminal domain-containing protein</fullName>
    </recommendedName>
</protein>
<evidence type="ECO:0000313" key="4">
    <source>
        <dbReference type="Proteomes" id="UP001385951"/>
    </source>
</evidence>
<reference evidence="3 4" key="1">
    <citation type="submission" date="2022-09" db="EMBL/GenBank/DDBJ databases">
        <authorList>
            <person name="Palmer J.M."/>
        </authorList>
    </citation>
    <scope>NUCLEOTIDE SEQUENCE [LARGE SCALE GENOMIC DNA]</scope>
    <source>
        <strain evidence="3 4">DSM 7382</strain>
    </source>
</reference>
<feature type="compositionally biased region" description="Basic residues" evidence="1">
    <location>
        <begin position="335"/>
        <end position="344"/>
    </location>
</feature>
<dbReference type="Proteomes" id="UP001385951">
    <property type="component" value="Unassembled WGS sequence"/>
</dbReference>
<feature type="region of interest" description="Disordered" evidence="1">
    <location>
        <begin position="310"/>
        <end position="354"/>
    </location>
</feature>
<feature type="domain" description="Nucleolus and neural progenitor protein-like N-terminal" evidence="2">
    <location>
        <begin position="22"/>
        <end position="184"/>
    </location>
</feature>
<feature type="region of interest" description="Disordered" evidence="1">
    <location>
        <begin position="244"/>
        <end position="268"/>
    </location>
</feature>
<name>A0AAW0GRD7_9APHY</name>
<evidence type="ECO:0000256" key="1">
    <source>
        <dbReference type="SAM" id="MobiDB-lite"/>
    </source>
</evidence>
<evidence type="ECO:0000313" key="3">
    <source>
        <dbReference type="EMBL" id="KAK7693604.1"/>
    </source>
</evidence>
<dbReference type="PANTHER" id="PTHR37792:SF1">
    <property type="entry name" value="RIBONUCLEASE MRP PROTEIN SUBUNIT RMP1"/>
    <property type="match status" value="1"/>
</dbReference>
<feature type="compositionally biased region" description="Polar residues" evidence="1">
    <location>
        <begin position="313"/>
        <end position="328"/>
    </location>
</feature>
<evidence type="ECO:0000259" key="2">
    <source>
        <dbReference type="Pfam" id="PF14780"/>
    </source>
</evidence>
<gene>
    <name evidence="3" type="ORF">QCA50_003173</name>
</gene>
<dbReference type="GO" id="GO:0000294">
    <property type="term" value="P:nuclear-transcribed mRNA catabolic process, RNase MRP-dependent"/>
    <property type="evidence" value="ECO:0007669"/>
    <property type="project" value="TreeGrafter"/>
</dbReference>
<sequence>MPDTSNNIVCAPRSGLKPADQTAIDSILKDLKICTRRLNVAFLSQQTELQVLERLFYKGKNQHRSALFWRRIEETRRYALRLTKQDIRSIVDGLRVSFWGPINDQTAKRTKGAWTHSPDPKSVELILERLLLVHKLILKMHGTLQRTYDHLNLNLQTGAFLQLILTLSAIISRLAALCDELCLSIEFTWEVCYRLLHLFDPARVKRIRPLFKDRPAAILSCKVDMPHTTPSEIADVFEDDVGSSIPRTSLSDPTTDRPQNTISSDKPNTCEDDVVHINPSFGLNFVTPHNHNVEAMETKPAIVRRNIDRASLQDDTTNPDAVTQLNPSHSEETKRPKKKIKKKKRDEIDDIFGF</sequence>
<dbReference type="GO" id="GO:0000466">
    <property type="term" value="P:maturation of 5.8S rRNA from tricistronic rRNA transcript (SSU-rRNA, 5.8S rRNA, LSU-rRNA)"/>
    <property type="evidence" value="ECO:0007669"/>
    <property type="project" value="TreeGrafter"/>
</dbReference>